<proteinExistence type="inferred from homology"/>
<dbReference type="GO" id="GO:0004198">
    <property type="term" value="F:calcium-dependent cysteine-type endopeptidase activity"/>
    <property type="evidence" value="ECO:0007669"/>
    <property type="project" value="UniProtKB-UniRule"/>
</dbReference>
<dbReference type="InterPro" id="IPR022682">
    <property type="entry name" value="Calpain_domain_III"/>
</dbReference>
<dbReference type="InterPro" id="IPR022683">
    <property type="entry name" value="Calpain_III"/>
</dbReference>
<evidence type="ECO:0000256" key="3">
    <source>
        <dbReference type="ARBA" id="ARBA00022801"/>
    </source>
</evidence>
<dbReference type="PROSITE" id="PS00139">
    <property type="entry name" value="THIOL_PROTEASE_CYS"/>
    <property type="match status" value="1"/>
</dbReference>
<dbReference type="InterPro" id="IPR036213">
    <property type="entry name" value="Calpain_III_sf"/>
</dbReference>
<keyword evidence="4 6" id="KW-0788">Thiol protease</keyword>
<feature type="domain" description="Calpain catalytic" evidence="8">
    <location>
        <begin position="78"/>
        <end position="372"/>
    </location>
</feature>
<evidence type="ECO:0000256" key="6">
    <source>
        <dbReference type="PROSITE-ProRule" id="PRU00239"/>
    </source>
</evidence>
<keyword evidence="2 6" id="KW-0645">Protease</keyword>
<dbReference type="InterPro" id="IPR038765">
    <property type="entry name" value="Papain-like_cys_pep_sf"/>
</dbReference>
<evidence type="ECO:0000259" key="9">
    <source>
        <dbReference type="PROSITE" id="PS50222"/>
    </source>
</evidence>
<reference evidence="10" key="1">
    <citation type="submission" date="2025-08" db="UniProtKB">
        <authorList>
            <consortium name="Ensembl"/>
        </authorList>
    </citation>
    <scope>IDENTIFICATION</scope>
</reference>
<dbReference type="AlphaFoldDB" id="A0A8C5BXC0"/>
<evidence type="ECO:0000313" key="10">
    <source>
        <dbReference type="Ensembl" id="ENSGMOP00000052612.1"/>
    </source>
</evidence>
<accession>A0A8C5BXC0</accession>
<gene>
    <name evidence="10" type="primary">capn3b</name>
</gene>
<feature type="active site" evidence="5 6">
    <location>
        <position position="133"/>
    </location>
</feature>
<dbReference type="CDD" id="cd00214">
    <property type="entry name" value="Calpain_III"/>
    <property type="match status" value="1"/>
</dbReference>
<dbReference type="Gene3D" id="3.90.70.10">
    <property type="entry name" value="Cysteine proteinases"/>
    <property type="match status" value="1"/>
</dbReference>
<evidence type="ECO:0000259" key="8">
    <source>
        <dbReference type="PROSITE" id="PS50203"/>
    </source>
</evidence>
<dbReference type="SUPFAM" id="SSF54001">
    <property type="entry name" value="Cysteine proteinases"/>
    <property type="match status" value="1"/>
</dbReference>
<dbReference type="EC" id="3.4.22.54" evidence="7"/>
<dbReference type="InterPro" id="IPR011992">
    <property type="entry name" value="EF-hand-dom_pair"/>
</dbReference>
<keyword evidence="7" id="KW-0963">Cytoplasm</keyword>
<comment type="subunit">
    <text evidence="7">Homodimer.</text>
</comment>
<dbReference type="SMART" id="SM00054">
    <property type="entry name" value="EFh"/>
    <property type="match status" value="3"/>
</dbReference>
<evidence type="ECO:0000256" key="7">
    <source>
        <dbReference type="RuleBase" id="RU367132"/>
    </source>
</evidence>
<dbReference type="CDD" id="cd00044">
    <property type="entry name" value="CysPc"/>
    <property type="match status" value="1"/>
</dbReference>
<dbReference type="SUPFAM" id="SSF49758">
    <property type="entry name" value="Calpain large subunit, middle domain (domain III)"/>
    <property type="match status" value="1"/>
</dbReference>
<dbReference type="Gene3D" id="1.10.238.10">
    <property type="entry name" value="EF-hand"/>
    <property type="match status" value="1"/>
</dbReference>
<keyword evidence="3 6" id="KW-0378">Hydrolase</keyword>
<dbReference type="Pfam" id="PF00648">
    <property type="entry name" value="Peptidase_C2"/>
    <property type="match status" value="1"/>
</dbReference>
<comment type="function">
    <text evidence="7">Calcium-regulated non-lysosomal thiol-protease.</text>
</comment>
<dbReference type="PANTHER" id="PTHR10183">
    <property type="entry name" value="CALPAIN"/>
    <property type="match status" value="1"/>
</dbReference>
<feature type="active site" evidence="5 6">
    <location>
        <position position="290"/>
    </location>
</feature>
<dbReference type="InterPro" id="IPR002048">
    <property type="entry name" value="EF_hand_dom"/>
</dbReference>
<dbReference type="SUPFAM" id="SSF47473">
    <property type="entry name" value="EF-hand"/>
    <property type="match status" value="1"/>
</dbReference>
<dbReference type="Proteomes" id="UP000694546">
    <property type="component" value="Chromosome 21"/>
</dbReference>
<keyword evidence="11" id="KW-1185">Reference proteome</keyword>
<dbReference type="Gene3D" id="2.60.120.380">
    <property type="match status" value="1"/>
</dbReference>
<dbReference type="Pfam" id="PF01067">
    <property type="entry name" value="Calpain_III"/>
    <property type="match status" value="1"/>
</dbReference>
<comment type="subcellular location">
    <subcellularLocation>
        <location evidence="7">Cytoplasm</location>
    </subcellularLocation>
</comment>
<dbReference type="Ensembl" id="ENSGMOT00000039824.1">
    <property type="protein sequence ID" value="ENSGMOP00000052612.1"/>
    <property type="gene ID" value="ENSGMOG00000000192.2"/>
</dbReference>
<keyword evidence="7" id="KW-0479">Metal-binding</keyword>
<feature type="domain" description="EF-hand" evidence="9">
    <location>
        <begin position="611"/>
        <end position="646"/>
    </location>
</feature>
<evidence type="ECO:0000256" key="2">
    <source>
        <dbReference type="ARBA" id="ARBA00022670"/>
    </source>
</evidence>
<organism evidence="10 11">
    <name type="scientific">Gadus morhua</name>
    <name type="common">Atlantic cod</name>
    <dbReference type="NCBI Taxonomy" id="8049"/>
    <lineage>
        <taxon>Eukaryota</taxon>
        <taxon>Metazoa</taxon>
        <taxon>Chordata</taxon>
        <taxon>Craniata</taxon>
        <taxon>Vertebrata</taxon>
        <taxon>Euteleostomi</taxon>
        <taxon>Actinopterygii</taxon>
        <taxon>Neopterygii</taxon>
        <taxon>Teleostei</taxon>
        <taxon>Neoteleostei</taxon>
        <taxon>Acanthomorphata</taxon>
        <taxon>Zeiogadaria</taxon>
        <taxon>Gadariae</taxon>
        <taxon>Gadiformes</taxon>
        <taxon>Gadoidei</taxon>
        <taxon>Gadidae</taxon>
        <taxon>Gadus</taxon>
    </lineage>
</organism>
<dbReference type="SMART" id="SM00720">
    <property type="entry name" value="calpain_III"/>
    <property type="match status" value="1"/>
</dbReference>
<dbReference type="InterPro" id="IPR022684">
    <property type="entry name" value="Calpain_cysteine_protease"/>
</dbReference>
<feature type="active site" evidence="5 6">
    <location>
        <position position="316"/>
    </location>
</feature>
<sequence>MPAKGRLPERTMVIEVVEERTNLETEALVGPEGKLDYPPVGSNSIYAAILSRNETVKDAKRLKTFLELRDKYVHKKVLFEDPLFPADDSSLYYSCKSPMKFEWKRPTEICGNPHFIIDGANRSDICQGELGDCWLLAAIACLTLNEKLLYRVIPPDQSFTENYAGIFHFQFWRYGEWIDVIIDDRIPTFNDKLVFTKSFRKNEYWSALLEKAYAKLHGSYEALKGGNTLEAMEDFTGGVTEYFDLLEAPKDLYSIMKKALERGSLMGCSIDVGVQCQMESRTSQGLVQGHAYSVIGLAECDEKGTDSQIRLVRLRNPWGWVLWKGRCSKEWSTISTADKENLLKQTIQESEFWISFEDFKKCYSKLEMCNLTPDTLRGDERNSWSVAVNEGRWVRGSSAGGCRNFPDTYWTNPQYRMLLYEEDDDPEDGKRACTVVVALMQKGRRKERSKGASLYTIGFSIYEVLRAMHGCQQHLGKEFFLYTKSTAKCQSYINLREITERFRLPPGEYVVIPTTFKPHNEGEFILRVFSEKRSTSEGCWKNVREESIKYKHRTLQLLLGLKLRYNSQSVPTDNQIKTEGFSLETCRSMIALMDTDGTGKLNLQEFKHLWNKIKQWQLIFRMYDKDKSCTISSFEMRNAVNDAGFHLNKQLYDILAMRYADERNNIDFDSFICCFVRLEGMFRAFHAFDKDGDGLIKLNVLEVGELSSLV</sequence>
<protein>
    <recommendedName>
        <fullName evidence="7">Calpain-3</fullName>
        <ecNumber evidence="7">3.4.22.54</ecNumber>
    </recommendedName>
</protein>
<dbReference type="InterPro" id="IPR033883">
    <property type="entry name" value="C2_III"/>
</dbReference>
<dbReference type="PROSITE" id="PS50203">
    <property type="entry name" value="CALPAIN_CAT"/>
    <property type="match status" value="1"/>
</dbReference>
<evidence type="ECO:0000313" key="11">
    <source>
        <dbReference type="Proteomes" id="UP000694546"/>
    </source>
</evidence>
<evidence type="ECO:0000256" key="1">
    <source>
        <dbReference type="ARBA" id="ARBA00007623"/>
    </source>
</evidence>
<reference evidence="10" key="2">
    <citation type="submission" date="2025-09" db="UniProtKB">
        <authorList>
            <consortium name="Ensembl"/>
        </authorList>
    </citation>
    <scope>IDENTIFICATION</scope>
</reference>
<keyword evidence="7" id="KW-0106">Calcium</keyword>
<dbReference type="PROSITE" id="PS50222">
    <property type="entry name" value="EF_HAND_2"/>
    <property type="match status" value="1"/>
</dbReference>
<comment type="catalytic activity">
    <reaction evidence="7">
        <text>Broad endopeptidase activity.</text>
        <dbReference type="EC" id="3.4.22.54"/>
    </reaction>
</comment>
<evidence type="ECO:0000256" key="4">
    <source>
        <dbReference type="ARBA" id="ARBA00022807"/>
    </source>
</evidence>
<dbReference type="PRINTS" id="PR00704">
    <property type="entry name" value="CALPAIN"/>
</dbReference>
<dbReference type="GO" id="GO:0005509">
    <property type="term" value="F:calcium ion binding"/>
    <property type="evidence" value="ECO:0007669"/>
    <property type="project" value="UniProtKB-UniRule"/>
</dbReference>
<dbReference type="GO" id="GO:0006508">
    <property type="term" value="P:proteolysis"/>
    <property type="evidence" value="ECO:0007669"/>
    <property type="project" value="UniProtKB-UniRule"/>
</dbReference>
<dbReference type="PANTHER" id="PTHR10183:SF329">
    <property type="entry name" value="CALPAIN-3"/>
    <property type="match status" value="1"/>
</dbReference>
<dbReference type="GO" id="GO:0005737">
    <property type="term" value="C:cytoplasm"/>
    <property type="evidence" value="ECO:0007669"/>
    <property type="project" value="UniProtKB-SubCell"/>
</dbReference>
<comment type="similarity">
    <text evidence="1 7">Belongs to the peptidase C2 family.</text>
</comment>
<dbReference type="GeneTree" id="ENSGT00940000156092"/>
<dbReference type="InterPro" id="IPR000169">
    <property type="entry name" value="Pept_cys_AS"/>
</dbReference>
<dbReference type="InterPro" id="IPR001300">
    <property type="entry name" value="Peptidase_C2_calpain_cat"/>
</dbReference>
<evidence type="ECO:0000256" key="5">
    <source>
        <dbReference type="PIRSR" id="PIRSR622684-1"/>
    </source>
</evidence>
<dbReference type="GO" id="GO:0043066">
    <property type="term" value="P:negative regulation of apoptotic process"/>
    <property type="evidence" value="ECO:0007669"/>
    <property type="project" value="TreeGrafter"/>
</dbReference>
<name>A0A8C5BXC0_GADMO</name>
<dbReference type="SMART" id="SM00230">
    <property type="entry name" value="CysPc"/>
    <property type="match status" value="1"/>
</dbReference>